<dbReference type="Gene3D" id="3.40.50.300">
    <property type="entry name" value="P-loop containing nucleotide triphosphate hydrolases"/>
    <property type="match status" value="2"/>
</dbReference>
<dbReference type="GO" id="GO:0140359">
    <property type="term" value="F:ABC-type transporter activity"/>
    <property type="evidence" value="ECO:0007669"/>
    <property type="project" value="InterPro"/>
</dbReference>
<proteinExistence type="predicted"/>
<evidence type="ECO:0000256" key="11">
    <source>
        <dbReference type="ARBA" id="ARBA00023329"/>
    </source>
</evidence>
<evidence type="ECO:0000256" key="6">
    <source>
        <dbReference type="ARBA" id="ARBA00022840"/>
    </source>
</evidence>
<evidence type="ECO:0000256" key="10">
    <source>
        <dbReference type="ARBA" id="ARBA00023136"/>
    </source>
</evidence>
<dbReference type="InterPro" id="IPR013525">
    <property type="entry name" value="ABC2_TM"/>
</dbReference>
<dbReference type="PANTHER" id="PTHR19229:SF29">
    <property type="entry name" value="GLUCOSYLCERAMIDE TRANSPORTER ABCA12"/>
    <property type="match status" value="1"/>
</dbReference>
<dbReference type="InterPro" id="IPR027417">
    <property type="entry name" value="P-loop_NTPase"/>
</dbReference>
<dbReference type="GO" id="GO:0032376">
    <property type="term" value="P:positive regulation of cholesterol transport"/>
    <property type="evidence" value="ECO:0007669"/>
    <property type="project" value="UniProtKB-ARBA"/>
</dbReference>
<dbReference type="GO" id="GO:0016887">
    <property type="term" value="F:ATP hydrolysis activity"/>
    <property type="evidence" value="ECO:0007669"/>
    <property type="project" value="InterPro"/>
</dbReference>
<dbReference type="FunFam" id="3.40.50.300:FF:000689">
    <property type="entry name" value="ATP binding cassette subfamily A member 12"/>
    <property type="match status" value="1"/>
</dbReference>
<gene>
    <name evidence="15" type="ORF">Y956_15084</name>
</gene>
<feature type="transmembrane region" description="Helical" evidence="13">
    <location>
        <begin position="1062"/>
        <end position="1084"/>
    </location>
</feature>
<dbReference type="EMBL" id="KL409641">
    <property type="protein sequence ID" value="KFQ90958.1"/>
    <property type="molecule type" value="Genomic_DNA"/>
</dbReference>
<keyword evidence="16" id="KW-1185">Reference proteome</keyword>
<evidence type="ECO:0000256" key="12">
    <source>
        <dbReference type="SAM" id="MobiDB-lite"/>
    </source>
</evidence>
<evidence type="ECO:0000256" key="3">
    <source>
        <dbReference type="ARBA" id="ARBA00022692"/>
    </source>
</evidence>
<dbReference type="SUPFAM" id="SSF52540">
    <property type="entry name" value="P-loop containing nucleoside triphosphate hydrolases"/>
    <property type="match status" value="2"/>
</dbReference>
<feature type="transmembrane region" description="Helical" evidence="13">
    <location>
        <begin position="2030"/>
        <end position="2056"/>
    </location>
</feature>
<keyword evidence="11" id="KW-0968">Cytoplasmic vesicle</keyword>
<keyword evidence="5" id="KW-0547">Nucleotide-binding</keyword>
<feature type="domain" description="ABC transporter" evidence="14">
    <location>
        <begin position="2261"/>
        <end position="2497"/>
    </location>
</feature>
<evidence type="ECO:0000256" key="7">
    <source>
        <dbReference type="ARBA" id="ARBA00022967"/>
    </source>
</evidence>
<dbReference type="Pfam" id="PF23321">
    <property type="entry name" value="R1_ABCA1"/>
    <property type="match status" value="1"/>
</dbReference>
<feature type="region of interest" description="Disordered" evidence="12">
    <location>
        <begin position="1679"/>
        <end position="1698"/>
    </location>
</feature>
<keyword evidence="2" id="KW-0813">Transport</keyword>
<feature type="transmembrane region" description="Helical" evidence="13">
    <location>
        <begin position="1171"/>
        <end position="1191"/>
    </location>
</feature>
<dbReference type="FunFam" id="3.40.50.300:FF:000298">
    <property type="entry name" value="ATP-binding cassette sub-family A member 12"/>
    <property type="match status" value="1"/>
</dbReference>
<dbReference type="PROSITE" id="PS50893">
    <property type="entry name" value="ABC_TRANSPORTER_2"/>
    <property type="match status" value="2"/>
</dbReference>
<keyword evidence="3 13" id="KW-0812">Transmembrane</keyword>
<feature type="region of interest" description="Disordered" evidence="12">
    <location>
        <begin position="2577"/>
        <end position="2599"/>
    </location>
</feature>
<dbReference type="STRING" id="128390.A0A091VMN9"/>
<feature type="transmembrane region" description="Helical" evidence="13">
    <location>
        <begin position="1105"/>
        <end position="1128"/>
    </location>
</feature>
<dbReference type="InterPro" id="IPR026082">
    <property type="entry name" value="ABCA"/>
</dbReference>
<dbReference type="SMART" id="SM00382">
    <property type="entry name" value="AAA"/>
    <property type="match status" value="2"/>
</dbReference>
<evidence type="ECO:0000256" key="9">
    <source>
        <dbReference type="ARBA" id="ARBA00023055"/>
    </source>
</evidence>
<feature type="transmembrane region" description="Helical" evidence="13">
    <location>
        <begin position="1245"/>
        <end position="1266"/>
    </location>
</feature>
<accession>A0A091VMN9</accession>
<feature type="transmembrane region" description="Helical" evidence="13">
    <location>
        <begin position="2068"/>
        <end position="2087"/>
    </location>
</feature>
<dbReference type="InterPro" id="IPR003439">
    <property type="entry name" value="ABC_transporter-like_ATP-bd"/>
</dbReference>
<keyword evidence="6 15" id="KW-0067">ATP-binding</keyword>
<keyword evidence="9" id="KW-0445">Lipid transport</keyword>
<dbReference type="PANTHER" id="PTHR19229">
    <property type="entry name" value="ATP-BINDING CASSETTE TRANSPORTER SUBFAMILY A ABCA"/>
    <property type="match status" value="1"/>
</dbReference>
<keyword evidence="8 13" id="KW-1133">Transmembrane helix</keyword>
<dbReference type="GO" id="GO:0030659">
    <property type="term" value="C:cytoplasmic vesicle membrane"/>
    <property type="evidence" value="ECO:0007669"/>
    <property type="project" value="UniProtKB-SubCell"/>
</dbReference>
<dbReference type="eggNOG" id="KOG0059">
    <property type="taxonomic scope" value="Eukaryota"/>
</dbReference>
<feature type="transmembrane region" description="Helical" evidence="13">
    <location>
        <begin position="24"/>
        <end position="45"/>
    </location>
</feature>
<reference evidence="15 16" key="1">
    <citation type="submission" date="2014-04" db="EMBL/GenBank/DDBJ databases">
        <title>Genome evolution of avian class.</title>
        <authorList>
            <person name="Zhang G."/>
            <person name="Li C."/>
        </authorList>
    </citation>
    <scope>NUCLEOTIDE SEQUENCE [LARGE SCALE GENOMIC DNA]</scope>
    <source>
        <strain evidence="15">BGI_Y956</strain>
    </source>
</reference>
<evidence type="ECO:0000313" key="16">
    <source>
        <dbReference type="Proteomes" id="UP000053283"/>
    </source>
</evidence>
<evidence type="ECO:0000256" key="13">
    <source>
        <dbReference type="SAM" id="Phobius"/>
    </source>
</evidence>
<name>A0A091VMN9_NIPNI</name>
<dbReference type="InterPro" id="IPR056264">
    <property type="entry name" value="R2_ABCA1-4-like"/>
</dbReference>
<dbReference type="PROSITE" id="PS00211">
    <property type="entry name" value="ABC_TRANSPORTER_1"/>
    <property type="match status" value="1"/>
</dbReference>
<dbReference type="GO" id="GO:0005319">
    <property type="term" value="F:lipid transporter activity"/>
    <property type="evidence" value="ECO:0007669"/>
    <property type="project" value="TreeGrafter"/>
</dbReference>
<comment type="subcellular location">
    <subcellularLocation>
        <location evidence="1">Cytoplasmic vesicle membrane</location>
        <topology evidence="1">Multi-pass membrane protein</topology>
    </subcellularLocation>
</comment>
<evidence type="ECO:0000313" key="15">
    <source>
        <dbReference type="EMBL" id="KFQ90958.1"/>
    </source>
</evidence>
<feature type="transmembrane region" description="Helical" evidence="13">
    <location>
        <begin position="2099"/>
        <end position="2123"/>
    </location>
</feature>
<feature type="non-terminal residue" evidence="15">
    <location>
        <position position="2599"/>
    </location>
</feature>
<evidence type="ECO:0000256" key="2">
    <source>
        <dbReference type="ARBA" id="ARBA00022448"/>
    </source>
</evidence>
<evidence type="ECO:0000256" key="8">
    <source>
        <dbReference type="ARBA" id="ARBA00022989"/>
    </source>
</evidence>
<evidence type="ECO:0000256" key="5">
    <source>
        <dbReference type="ARBA" id="ARBA00022741"/>
    </source>
</evidence>
<organism evidence="15 16">
    <name type="scientific">Nipponia nippon</name>
    <name type="common">Crested ibis</name>
    <name type="synonym">Ibis nippon</name>
    <dbReference type="NCBI Taxonomy" id="128390"/>
    <lineage>
        <taxon>Eukaryota</taxon>
        <taxon>Metazoa</taxon>
        <taxon>Chordata</taxon>
        <taxon>Craniata</taxon>
        <taxon>Vertebrata</taxon>
        <taxon>Euteleostomi</taxon>
        <taxon>Archelosauria</taxon>
        <taxon>Archosauria</taxon>
        <taxon>Dinosauria</taxon>
        <taxon>Saurischia</taxon>
        <taxon>Theropoda</taxon>
        <taxon>Coelurosauria</taxon>
        <taxon>Aves</taxon>
        <taxon>Neognathae</taxon>
        <taxon>Neoaves</taxon>
        <taxon>Aequornithes</taxon>
        <taxon>Pelecaniformes</taxon>
        <taxon>Threskiornithidae</taxon>
        <taxon>Nipponia</taxon>
    </lineage>
</organism>
<keyword evidence="7" id="KW-1278">Translocase</keyword>
<protein>
    <submittedName>
        <fullName evidence="15">ATP-binding cassette sub-family A member 12</fullName>
    </submittedName>
</protein>
<evidence type="ECO:0000256" key="4">
    <source>
        <dbReference type="ARBA" id="ARBA00022737"/>
    </source>
</evidence>
<evidence type="ECO:0000256" key="1">
    <source>
        <dbReference type="ARBA" id="ARBA00004439"/>
    </source>
</evidence>
<feature type="transmembrane region" description="Helical" evidence="13">
    <location>
        <begin position="1987"/>
        <end position="2009"/>
    </location>
</feature>
<dbReference type="InterPro" id="IPR017871">
    <property type="entry name" value="ABC_transporter-like_CS"/>
</dbReference>
<feature type="transmembrane region" description="Helical" evidence="13">
    <location>
        <begin position="1140"/>
        <end position="1164"/>
    </location>
</feature>
<keyword evidence="10 13" id="KW-0472">Membrane</keyword>
<feature type="domain" description="ABC transporter" evidence="14">
    <location>
        <begin position="1341"/>
        <end position="1572"/>
    </location>
</feature>
<dbReference type="GO" id="GO:0005524">
    <property type="term" value="F:ATP binding"/>
    <property type="evidence" value="ECO:0007669"/>
    <property type="project" value="UniProtKB-KW"/>
</dbReference>
<keyword evidence="4" id="KW-0677">Repeat</keyword>
<dbReference type="Pfam" id="PF12698">
    <property type="entry name" value="ABC2_membrane_3"/>
    <property type="match status" value="2"/>
</dbReference>
<evidence type="ECO:0000259" key="14">
    <source>
        <dbReference type="PROSITE" id="PS50893"/>
    </source>
</evidence>
<sequence>MAALSQHLRILLWKNWLSVKRQPVWSFILISWPVVVFIILAIIRLKFPPEPQPNCYLAPRNLPSAGFFPFLQTVLCDADARCKGTPYTPEDLLPRFNDISSLRLKRRNSSSVAKDNHASPWSAKVPKSRNTSLGFGDLVSHGEKTLQNISSPSNLTSSINMFNKILNFGKSQTQYSTAANLKVILCEVLSRYIERPGLTEEKMAANIHRRFCFTSSSLLESFTQEFRSQFSQVQHNPQYQAAFVNEMVSFLMLISQVQNDTSLWHLLLLAPDVFQGSMQLQGITDFLQNPSSVVLAAQNVSASLVTDDRFKTVQNGVTDPPYSLNCLEQETLYNKTLPWTQRDQNLSPTSLITRFLFLEFENTILQVTVNNSYNPYLMCLINATEVEGSKLTENITLLLKQTHLKKNSFMQNNTSEKQSSIPELLKLKISRLQDLTALLCDYESFKTIQHICHLPNVSFGELCEQSQTREQLLRAIELSNQVVTNILNHRRISQELQNILIGDATNIQTQMKWFQENVPEIAFFQEIPQYMTTLNSVLNITENLTGSSKQEKLRDIFKNVDQLKEDLRNTTGMSTASIDALLETSFPENSSQLISQILQLESCRVRPADPQLQTVAEEFCNLSLSERARETYILGVTLLRHLDIYNFLYKMFFPKELQNPMDKMLGLLTKMKYFRHQVESGVDPLLQAIHSLKKVRQSRNVPLTKALFKPNDFRITRGTFKSMSKVLCNQEITPLFFESLLPDFGDPVSNSSSVEDVYVQKMMRKYEIPDDSTPFCLSFYLDLVKTPTGALIWSFLKPMVLGKILYTPDTIETRAIMGKSNATLKQMADLALKSQEWLEKAPVIMNSLTKLNQTVPMIKNTLQNPFVQVFIKLMVDLDAAELLSQINELDDIRLELQNNADIVDQLNTLATLAVNVSSCVSFNRIQAVRNLEEMEMVAKELFLKNELFASIIFKLPSGSSSPGHSVHGDLALPPVLNYTIRMSSRITQTTNRIRERIWTVGPHNSTSQSQIYSRAFIYIQDSIERAIIELQTGKNPEEIAVQVQAMPYPCYNKDMFLTSVTYSLPFALMAAWVLFIADFVKTLVQEKDLRLYEYMKMMGVNASSHFIAWFIECAIFLLITVTFLIIVLKVGDILPKTNTVLLFLYLMDYSLSIIAMSYFISVFFNNTNIAALVGSLVYILTFFPFIVLLVIENHLSFSVKSLLSLLSPTAFSYASQYIARYEAQGIGLQWDNMYKSPMIGDNTSFGWMCWLILIDSFIYFILGWYIRNVFPGRYGMAAPWYFPLLPSYWVEYNSYLPFWNAKRRGLLFTKLMSRKEATLNNKICAPPPHLEPEPADLTLGVSLRGITKVYGSKAAVDNLSLNFYEGNITSLLGHNGAGKTTTISILTGLFPTSSGTIFVYGKDIRTDQEVIRKNMGVCMQHNVLFNYLTTKEHLLLYGYIKVPHWSKQELYQEVKRTLKETGLYSHRHKLAGSLSGGMKRKLSIAIALLGGSRVVILDEPTTGVDPCSRRSIWEIISKNKKGRTIILSTHHLDEAEVLSDRIAFLEHGGLKCCGSPFYLKETFGDGYHLTLTKKKVSLSDHSVFFLFQNMIEECDTTAVTSLIQSHLPEAYLKEDIGGELVYVLPPFKSTVSGAYQALLRALDTSLSDLHLGCYGISNTTVEEVFLNLTKELVKDQQEDAELPQQLPGASGQIGSDEMSMSTDTFTERDDQLLIRSKSLQGLPLLLKKTSALFIKRFHHTRRDVRGFIAQVILPVLFVMAAMGLGTLRTKETEYPELILSPSLYGTSDQADFFGNFNETTDALVASMLAFPGTDNTCMNESNSQCLKEDMLGQWIFSGNQRTKYSACNCTDGIQTCPQTNYTPPHRRTFSTRTLYNLTGHNVETYILATTKDFLQKRYGGWSFGLPLTPDLQFDIRPVPPNRTLTKVWYNPEGYHSLPAYLNSLNNFILRANLPKNETSRYGIFLSAHPYPGGQSQEQVMLNSLLDIIVSMSVLVGYSITTASFVLYVVKEHQTKAKQLQHISGIGMTSYWVTNFVYDLVLFMVPIGLSIGVISSFQIPAFCNNSNLLAVFLLLLLFGYATFSWMYLLAGFFKETGMAFIVYVCVNLFFGINTIITHSVVFLLSQEKATDQGLHDLAENLRHAFLLFPQFCFGYGLIELSQDQALVGFLKAYGVDYPDKTFELDKTTSKLFAMFIQGTVFFAIRLTVHDRMIQRVWNNILEFLFDRVHGKVSLLPPVAEEDGDVQAERNRVESGKADFDVVQLQNLTKIYHLPHKRIVAVKNISLGIPAGECFGLLGVNGAGKTTIFKMLTGDIGASSGRLQVQDHSGSLNDISEAHWSLFGYCPQEDALDDLLTVEEHMYYYARLHGIPEREIKGVVLQLLYRLNLMAYKDRVTSMCSYGTNRKLSTALALIGNPSILLLDEPSSGMDPNAKRHLWKIISEEVQNKCSVILTSHSMEECEALCTRLAIMVNGSFQCIGSLQHIKSRFGRGFTVKMHLNSNTVNTETLTEFMKSHFPNTCLKDQHFSMVEYHVPVSAGGVANIFDLLEASKAAFNIRHFSVSQTTLEEVFINFAKDQADPDGADAGPDVTLDSSDTSSQ</sequence>
<dbReference type="CDD" id="cd03263">
    <property type="entry name" value="ABC_subfamily_A"/>
    <property type="match status" value="2"/>
</dbReference>
<dbReference type="InterPro" id="IPR003593">
    <property type="entry name" value="AAA+_ATPase"/>
</dbReference>
<feature type="transmembrane region" description="Helical" evidence="13">
    <location>
        <begin position="1744"/>
        <end position="1767"/>
    </location>
</feature>
<dbReference type="Pfam" id="PF00005">
    <property type="entry name" value="ABC_tran"/>
    <property type="match status" value="2"/>
</dbReference>
<dbReference type="Proteomes" id="UP000053283">
    <property type="component" value="Unassembled WGS sequence"/>
</dbReference>